<dbReference type="PANTHER" id="PTHR30204:SF98">
    <property type="entry name" value="HTH-TYPE TRANSCRIPTIONAL REGULATOR ADHR"/>
    <property type="match status" value="1"/>
</dbReference>
<evidence type="ECO:0000256" key="1">
    <source>
        <dbReference type="ARBA" id="ARBA00023125"/>
    </source>
</evidence>
<dbReference type="InterPro" id="IPR000551">
    <property type="entry name" value="MerR-type_HTH_dom"/>
</dbReference>
<dbReference type="PROSITE" id="PS00552">
    <property type="entry name" value="HTH_MERR_1"/>
    <property type="match status" value="1"/>
</dbReference>
<dbReference type="GO" id="GO:0003677">
    <property type="term" value="F:DNA binding"/>
    <property type="evidence" value="ECO:0007669"/>
    <property type="project" value="UniProtKB-KW"/>
</dbReference>
<keyword evidence="4" id="KW-1185">Reference proteome</keyword>
<evidence type="ECO:0000313" key="4">
    <source>
        <dbReference type="Proteomes" id="UP000606922"/>
    </source>
</evidence>
<reference evidence="3" key="1">
    <citation type="journal article" date="2014" name="Int. J. Syst. Evol. Microbiol.">
        <title>Complete genome sequence of Corynebacterium casei LMG S-19264T (=DSM 44701T), isolated from a smear-ripened cheese.</title>
        <authorList>
            <consortium name="US DOE Joint Genome Institute (JGI-PGF)"/>
            <person name="Walter F."/>
            <person name="Albersmeier A."/>
            <person name="Kalinowski J."/>
            <person name="Ruckert C."/>
        </authorList>
    </citation>
    <scope>NUCLEOTIDE SEQUENCE</scope>
    <source>
        <strain evidence="3">CGMCC 1.12813</strain>
    </source>
</reference>
<dbReference type="Proteomes" id="UP000606922">
    <property type="component" value="Unassembled WGS sequence"/>
</dbReference>
<evidence type="ECO:0000313" key="3">
    <source>
        <dbReference type="EMBL" id="GGB07267.1"/>
    </source>
</evidence>
<proteinExistence type="predicted"/>
<dbReference type="PROSITE" id="PS50937">
    <property type="entry name" value="HTH_MERR_2"/>
    <property type="match status" value="1"/>
</dbReference>
<dbReference type="SUPFAM" id="SSF46955">
    <property type="entry name" value="Putative DNA-binding domain"/>
    <property type="match status" value="1"/>
</dbReference>
<dbReference type="PANTHER" id="PTHR30204">
    <property type="entry name" value="REDOX-CYCLING DRUG-SENSING TRANSCRIPTIONAL ACTIVATOR SOXR"/>
    <property type="match status" value="1"/>
</dbReference>
<dbReference type="EMBL" id="BMGB01000001">
    <property type="protein sequence ID" value="GGB07267.1"/>
    <property type="molecule type" value="Genomic_DNA"/>
</dbReference>
<dbReference type="Pfam" id="PF13411">
    <property type="entry name" value="MerR_1"/>
    <property type="match status" value="1"/>
</dbReference>
<reference evidence="3" key="2">
    <citation type="submission" date="2020-09" db="EMBL/GenBank/DDBJ databases">
        <authorList>
            <person name="Sun Q."/>
            <person name="Zhou Y."/>
        </authorList>
    </citation>
    <scope>NUCLEOTIDE SEQUENCE</scope>
    <source>
        <strain evidence="3">CGMCC 1.12813</strain>
    </source>
</reference>
<keyword evidence="1" id="KW-0238">DNA-binding</keyword>
<protein>
    <submittedName>
        <fullName evidence="3">MerR family transcriptional regulator</fullName>
    </submittedName>
</protein>
<dbReference type="Gene3D" id="1.10.1660.10">
    <property type="match status" value="1"/>
</dbReference>
<dbReference type="InterPro" id="IPR009061">
    <property type="entry name" value="DNA-bd_dom_put_sf"/>
</dbReference>
<dbReference type="SMART" id="SM00422">
    <property type="entry name" value="HTH_MERR"/>
    <property type="match status" value="1"/>
</dbReference>
<dbReference type="CDD" id="cd01109">
    <property type="entry name" value="HTH_YyaN"/>
    <property type="match status" value="1"/>
</dbReference>
<feature type="domain" description="HTH merR-type" evidence="2">
    <location>
        <begin position="7"/>
        <end position="76"/>
    </location>
</feature>
<dbReference type="GO" id="GO:0003700">
    <property type="term" value="F:DNA-binding transcription factor activity"/>
    <property type="evidence" value="ECO:0007669"/>
    <property type="project" value="InterPro"/>
</dbReference>
<sequence length="157" mass="17128">MPVVHDLLSIGEVSARTGLSVDTLRFYERQGLFPPPQRSAGGRRGFSSDDLAWIGICQRLRASGMPLPEIARYAEMVRAGAGNEGERLKLLQHHEEEVRAKMAALNDALELISAKVAAYTEAVSIGTASEIFVRADEDDAYFAARGLSVKHRTDLSS</sequence>
<dbReference type="InterPro" id="IPR047057">
    <property type="entry name" value="MerR_fam"/>
</dbReference>
<accession>A0A916SMW0</accession>
<evidence type="ECO:0000259" key="2">
    <source>
        <dbReference type="PROSITE" id="PS50937"/>
    </source>
</evidence>
<gene>
    <name evidence="3" type="ORF">GCM10010979_22230</name>
</gene>
<dbReference type="AlphaFoldDB" id="A0A916SMW0"/>
<comment type="caution">
    <text evidence="3">The sequence shown here is derived from an EMBL/GenBank/DDBJ whole genome shotgun (WGS) entry which is preliminary data.</text>
</comment>
<dbReference type="RefSeq" id="WP_188510667.1">
    <property type="nucleotide sequence ID" value="NZ_BMGB01000001.1"/>
</dbReference>
<name>A0A916SMW0_9MICO</name>
<organism evidence="3 4">
    <name type="scientific">Conyzicola nivalis</name>
    <dbReference type="NCBI Taxonomy" id="1477021"/>
    <lineage>
        <taxon>Bacteria</taxon>
        <taxon>Bacillati</taxon>
        <taxon>Actinomycetota</taxon>
        <taxon>Actinomycetes</taxon>
        <taxon>Micrococcales</taxon>
        <taxon>Microbacteriaceae</taxon>
        <taxon>Conyzicola</taxon>
    </lineage>
</organism>